<dbReference type="EMBL" id="DS114476">
    <property type="protein sequence ID" value="EAX87294.1"/>
    <property type="molecule type" value="Genomic_DNA"/>
</dbReference>
<dbReference type="VEuPathDB" id="TrichDB:TVAGG3_0753080"/>
<dbReference type="Proteomes" id="UP000001542">
    <property type="component" value="Unassembled WGS sequence"/>
</dbReference>
<dbReference type="KEGG" id="tva:4744948"/>
<dbReference type="InParanoid" id="A2G6B9"/>
<reference evidence="1" key="2">
    <citation type="journal article" date="2007" name="Science">
        <title>Draft genome sequence of the sexually transmitted pathogen Trichomonas vaginalis.</title>
        <authorList>
            <person name="Carlton J.M."/>
            <person name="Hirt R.P."/>
            <person name="Silva J.C."/>
            <person name="Delcher A.L."/>
            <person name="Schatz M."/>
            <person name="Zhao Q."/>
            <person name="Wortman J.R."/>
            <person name="Bidwell S.L."/>
            <person name="Alsmark U.C.M."/>
            <person name="Besteiro S."/>
            <person name="Sicheritz-Ponten T."/>
            <person name="Noel C.J."/>
            <person name="Dacks J.B."/>
            <person name="Foster P.G."/>
            <person name="Simillion C."/>
            <person name="Van de Peer Y."/>
            <person name="Miranda-Saavedra D."/>
            <person name="Barton G.J."/>
            <person name="Westrop G.D."/>
            <person name="Mueller S."/>
            <person name="Dessi D."/>
            <person name="Fiori P.L."/>
            <person name="Ren Q."/>
            <person name="Paulsen I."/>
            <person name="Zhang H."/>
            <person name="Bastida-Corcuera F.D."/>
            <person name="Simoes-Barbosa A."/>
            <person name="Brown M.T."/>
            <person name="Hayes R.D."/>
            <person name="Mukherjee M."/>
            <person name="Okumura C.Y."/>
            <person name="Schneider R."/>
            <person name="Smith A.J."/>
            <person name="Vanacova S."/>
            <person name="Villalvazo M."/>
            <person name="Haas B.J."/>
            <person name="Pertea M."/>
            <person name="Feldblyum T.V."/>
            <person name="Utterback T.R."/>
            <person name="Shu C.L."/>
            <person name="Osoegawa K."/>
            <person name="de Jong P.J."/>
            <person name="Hrdy I."/>
            <person name="Horvathova L."/>
            <person name="Zubacova Z."/>
            <person name="Dolezal P."/>
            <person name="Malik S.B."/>
            <person name="Logsdon J.M. Jr."/>
            <person name="Henze K."/>
            <person name="Gupta A."/>
            <person name="Wang C.C."/>
            <person name="Dunne R.L."/>
            <person name="Upcroft J.A."/>
            <person name="Upcroft P."/>
            <person name="White O."/>
            <person name="Salzberg S.L."/>
            <person name="Tang P."/>
            <person name="Chiu C.-H."/>
            <person name="Lee Y.-S."/>
            <person name="Embley T.M."/>
            <person name="Coombs G.H."/>
            <person name="Mottram J.C."/>
            <person name="Tachezy J."/>
            <person name="Fraser-Liggett C.M."/>
            <person name="Johnson P.J."/>
        </authorList>
    </citation>
    <scope>NUCLEOTIDE SEQUENCE [LARGE SCALE GENOMIC DNA]</scope>
    <source>
        <strain evidence="1">G3</strain>
    </source>
</reference>
<evidence type="ECO:0000313" key="2">
    <source>
        <dbReference type="Proteomes" id="UP000001542"/>
    </source>
</evidence>
<sequence>MNVIQTKFLNIQAILKLIPLLQMKFDDDLTRFILAQQMKAISIDRANAFNIIDSIGKLLNIPIISEACQVIRADDQNLNNESDILILPDKFMIPNNDQNLVNYEERIDENDNLREPTTKVQSIIKRKREIIQILPDEILNLRFQFRNHNKLHQVI</sequence>
<dbReference type="RefSeq" id="XP_001300224.1">
    <property type="nucleotide sequence ID" value="XM_001300223.1"/>
</dbReference>
<accession>A2G6B9</accession>
<organism evidence="1 2">
    <name type="scientific">Trichomonas vaginalis (strain ATCC PRA-98 / G3)</name>
    <dbReference type="NCBI Taxonomy" id="412133"/>
    <lineage>
        <taxon>Eukaryota</taxon>
        <taxon>Metamonada</taxon>
        <taxon>Parabasalia</taxon>
        <taxon>Trichomonadida</taxon>
        <taxon>Trichomonadidae</taxon>
        <taxon>Trichomonas</taxon>
    </lineage>
</organism>
<reference evidence="1" key="1">
    <citation type="submission" date="2006-10" db="EMBL/GenBank/DDBJ databases">
        <authorList>
            <person name="Amadeo P."/>
            <person name="Zhao Q."/>
            <person name="Wortman J."/>
            <person name="Fraser-Liggett C."/>
            <person name="Carlton J."/>
        </authorList>
    </citation>
    <scope>NUCLEOTIDE SEQUENCE</scope>
    <source>
        <strain evidence="1">G3</strain>
    </source>
</reference>
<evidence type="ECO:0000313" key="1">
    <source>
        <dbReference type="EMBL" id="EAX87294.1"/>
    </source>
</evidence>
<gene>
    <name evidence="1" type="ORF">TVAG_371050</name>
</gene>
<dbReference type="VEuPathDB" id="TrichDB:TVAG_371050"/>
<keyword evidence="2" id="KW-1185">Reference proteome</keyword>
<proteinExistence type="predicted"/>
<dbReference type="AlphaFoldDB" id="A2G6B9"/>
<name>A2G6B9_TRIV3</name>
<protein>
    <submittedName>
        <fullName evidence="1">Uncharacterized protein</fullName>
    </submittedName>
</protein>